<evidence type="ECO:0000313" key="8">
    <source>
        <dbReference type="Proteomes" id="UP001230504"/>
    </source>
</evidence>
<reference evidence="7" key="1">
    <citation type="submission" date="2021-06" db="EMBL/GenBank/DDBJ databases">
        <title>Comparative genomics, transcriptomics and evolutionary studies reveal genomic signatures of adaptation to plant cell wall in hemibiotrophic fungi.</title>
        <authorList>
            <consortium name="DOE Joint Genome Institute"/>
            <person name="Baroncelli R."/>
            <person name="Diaz J.F."/>
            <person name="Benocci T."/>
            <person name="Peng M."/>
            <person name="Battaglia E."/>
            <person name="Haridas S."/>
            <person name="Andreopoulos W."/>
            <person name="Labutti K."/>
            <person name="Pangilinan J."/>
            <person name="Floch G.L."/>
            <person name="Makela M.R."/>
            <person name="Henrissat B."/>
            <person name="Grigoriev I.V."/>
            <person name="Crouch J.A."/>
            <person name="De Vries R.P."/>
            <person name="Sukno S.A."/>
            <person name="Thon M.R."/>
        </authorList>
    </citation>
    <scope>NUCLEOTIDE SEQUENCE</scope>
    <source>
        <strain evidence="7">CBS 125086</strain>
    </source>
</reference>
<sequence>MLYATLFAVVLLSMAKADNTPIPYQISVDPKLIEQTATKAEFYRPSLGLEDGTSDTWREGPPADNMTALAQYWANEYDWLEVQKELNDNGHHYIVNVSAGHGYNQSLPLHFVHEQSERPDAIPLLMLHGWPSTHTEWNEILKPLTSPEDADAPAFHVVAPDMPGFGFSPAPTHGGFGPRQAGAAFANLMKTLGYEKYGVISTDAGWWVAMFMADDEKENLVGHFTDFYFAQPTTADTERFSNNLTDQTESEYIAGVLAFSSGFNAYMTIQSQGPLKLSQALNDSPVGYAGWIWHLIHALSDGYPFTLKQVVTRTLLEWIPGAYGNVRTYLEWLKPGSMNFPQSDVPTGVAQWGNVNGPFAELAKVPLAPTSWIERLSNLTFIVTRDFGGHFPAEHYPELYVKDVQQFFGQLNA</sequence>
<dbReference type="InterPro" id="IPR000639">
    <property type="entry name" value="Epox_hydrolase-like"/>
</dbReference>
<dbReference type="Gene3D" id="3.40.50.1820">
    <property type="entry name" value="alpha/beta hydrolase"/>
    <property type="match status" value="1"/>
</dbReference>
<evidence type="ECO:0000256" key="2">
    <source>
        <dbReference type="ARBA" id="ARBA00022797"/>
    </source>
</evidence>
<dbReference type="RefSeq" id="XP_060415196.1">
    <property type="nucleotide sequence ID" value="XM_060557565.1"/>
</dbReference>
<dbReference type="GO" id="GO:0004301">
    <property type="term" value="F:epoxide hydrolase activity"/>
    <property type="evidence" value="ECO:0007669"/>
    <property type="project" value="TreeGrafter"/>
</dbReference>
<comment type="similarity">
    <text evidence="1">Belongs to the peptidase S33 family.</text>
</comment>
<comment type="caution">
    <text evidence="7">The sequence shown here is derived from an EMBL/GenBank/DDBJ whole genome shotgun (WGS) entry which is preliminary data.</text>
</comment>
<dbReference type="PIRSF" id="PIRSF001112">
    <property type="entry name" value="Epoxide_hydrolase"/>
    <property type="match status" value="1"/>
</dbReference>
<organism evidence="7 8">
    <name type="scientific">Colletotrichum navitas</name>
    <dbReference type="NCBI Taxonomy" id="681940"/>
    <lineage>
        <taxon>Eukaryota</taxon>
        <taxon>Fungi</taxon>
        <taxon>Dikarya</taxon>
        <taxon>Ascomycota</taxon>
        <taxon>Pezizomycotina</taxon>
        <taxon>Sordariomycetes</taxon>
        <taxon>Hypocreomycetidae</taxon>
        <taxon>Glomerellales</taxon>
        <taxon>Glomerellaceae</taxon>
        <taxon>Colletotrichum</taxon>
        <taxon>Colletotrichum graminicola species complex</taxon>
    </lineage>
</organism>
<dbReference type="EMBL" id="JAHLJV010000022">
    <property type="protein sequence ID" value="KAK1593949.1"/>
    <property type="molecule type" value="Genomic_DNA"/>
</dbReference>
<dbReference type="Proteomes" id="UP001230504">
    <property type="component" value="Unassembled WGS sequence"/>
</dbReference>
<dbReference type="PANTHER" id="PTHR21661:SF35">
    <property type="entry name" value="EPOXIDE HYDROLASE"/>
    <property type="match status" value="1"/>
</dbReference>
<accession>A0AAD8Q1T8</accession>
<feature type="domain" description="Epoxide hydrolase N-terminal" evidence="6">
    <location>
        <begin position="23"/>
        <end position="136"/>
    </location>
</feature>
<dbReference type="InterPro" id="IPR016292">
    <property type="entry name" value="Epoxide_hydrolase"/>
</dbReference>
<feature type="chain" id="PRO_5041909766" evidence="5">
    <location>
        <begin position="18"/>
        <end position="413"/>
    </location>
</feature>
<keyword evidence="8" id="KW-1185">Reference proteome</keyword>
<protein>
    <submittedName>
        <fullName evidence="7">Epoxide hydrolase</fullName>
    </submittedName>
</protein>
<dbReference type="InterPro" id="IPR029058">
    <property type="entry name" value="AB_hydrolase_fold"/>
</dbReference>
<evidence type="ECO:0000313" key="7">
    <source>
        <dbReference type="EMBL" id="KAK1593949.1"/>
    </source>
</evidence>
<evidence type="ECO:0000256" key="5">
    <source>
        <dbReference type="SAM" id="SignalP"/>
    </source>
</evidence>
<dbReference type="InterPro" id="IPR010497">
    <property type="entry name" value="Epoxide_hydro_N"/>
</dbReference>
<evidence type="ECO:0000256" key="3">
    <source>
        <dbReference type="ARBA" id="ARBA00022801"/>
    </source>
</evidence>
<keyword evidence="5" id="KW-0732">Signal</keyword>
<dbReference type="SUPFAM" id="SSF53474">
    <property type="entry name" value="alpha/beta-Hydrolases"/>
    <property type="match status" value="1"/>
</dbReference>
<dbReference type="AlphaFoldDB" id="A0AAD8Q1T8"/>
<name>A0AAD8Q1T8_9PEZI</name>
<keyword evidence="2" id="KW-0058">Aromatic hydrocarbons catabolism</keyword>
<feature type="signal peptide" evidence="5">
    <location>
        <begin position="1"/>
        <end position="17"/>
    </location>
</feature>
<dbReference type="Pfam" id="PF06441">
    <property type="entry name" value="EHN"/>
    <property type="match status" value="1"/>
</dbReference>
<gene>
    <name evidence="7" type="ORF">LY79DRAFT_550390</name>
</gene>
<feature type="active site" description="Proton acceptor" evidence="4">
    <location>
        <position position="390"/>
    </location>
</feature>
<dbReference type="GeneID" id="85441805"/>
<dbReference type="PRINTS" id="PR00412">
    <property type="entry name" value="EPOXHYDRLASE"/>
</dbReference>
<dbReference type="GO" id="GO:0097176">
    <property type="term" value="P:epoxide metabolic process"/>
    <property type="evidence" value="ECO:0007669"/>
    <property type="project" value="TreeGrafter"/>
</dbReference>
<evidence type="ECO:0000259" key="6">
    <source>
        <dbReference type="Pfam" id="PF06441"/>
    </source>
</evidence>
<dbReference type="PANTHER" id="PTHR21661">
    <property type="entry name" value="EPOXIDE HYDROLASE 1-RELATED"/>
    <property type="match status" value="1"/>
</dbReference>
<proteinExistence type="inferred from homology"/>
<feature type="active site" description="Nucleophile" evidence="4">
    <location>
        <position position="203"/>
    </location>
</feature>
<evidence type="ECO:0000256" key="4">
    <source>
        <dbReference type="PIRSR" id="PIRSR001112-1"/>
    </source>
</evidence>
<feature type="active site" description="Proton donor" evidence="4">
    <location>
        <position position="329"/>
    </location>
</feature>
<evidence type="ECO:0000256" key="1">
    <source>
        <dbReference type="ARBA" id="ARBA00010088"/>
    </source>
</evidence>
<keyword evidence="3 7" id="KW-0378">Hydrolase</keyword>